<keyword evidence="5" id="KW-1185">Reference proteome</keyword>
<dbReference type="RefSeq" id="WP_162424291.1">
    <property type="nucleotide sequence ID" value="NZ_WVIE01000019.1"/>
</dbReference>
<sequence length="231" mass="25484">MLKKAVVIGVCFVAIAGCTQAVSPRATQSTPERSTENRQQESDSTEQRQTRLAEDERETRKQAALSSIKQLEQQKDLLSQRMLGRQQKLSNLELRANQLETELSTYNRRVQAFILAHKNSVGCMGALGVSLDETNHYSKDVKDLAGAATLVCGAAVIANDGFRNEVIRVADQLSQASNHVKNLTSQLQGVRSQINTENASLEQEQTEASNLASGIQNYHSQLEREQVSTKN</sequence>
<dbReference type="Proteomes" id="UP000646053">
    <property type="component" value="Unassembled WGS sequence"/>
</dbReference>
<evidence type="ECO:0000256" key="3">
    <source>
        <dbReference type="SAM" id="SignalP"/>
    </source>
</evidence>
<evidence type="ECO:0000256" key="2">
    <source>
        <dbReference type="SAM" id="MobiDB-lite"/>
    </source>
</evidence>
<comment type="caution">
    <text evidence="4">The sequence shown here is derived from an EMBL/GenBank/DDBJ whole genome shotgun (WGS) entry which is preliminary data.</text>
</comment>
<feature type="signal peptide" evidence="3">
    <location>
        <begin position="1"/>
        <end position="21"/>
    </location>
</feature>
<dbReference type="AlphaFoldDB" id="A0A8J8CMK0"/>
<proteinExistence type="predicted"/>
<dbReference type="EMBL" id="WVIE01000019">
    <property type="protein sequence ID" value="NDJ18770.1"/>
    <property type="molecule type" value="Genomic_DNA"/>
</dbReference>
<evidence type="ECO:0000313" key="5">
    <source>
        <dbReference type="Proteomes" id="UP000646053"/>
    </source>
</evidence>
<feature type="coiled-coil region" evidence="1">
    <location>
        <begin position="61"/>
        <end position="109"/>
    </location>
</feature>
<reference evidence="4" key="1">
    <citation type="submission" date="2019-12" db="EMBL/GenBank/DDBJ databases">
        <title>High-Quality draft genome sequences of three cyanobacteria isolated from the limestone walls of the Old Cathedral of Coimbra.</title>
        <authorList>
            <person name="Tiago I."/>
            <person name="Soares F."/>
            <person name="Portugal A."/>
        </authorList>
    </citation>
    <scope>NUCLEOTIDE SEQUENCE</scope>
    <source>
        <strain evidence="4">A</strain>
    </source>
</reference>
<keyword evidence="3" id="KW-0732">Signal</keyword>
<protein>
    <submittedName>
        <fullName evidence="4">Uncharacterized protein</fullName>
    </submittedName>
</protein>
<evidence type="ECO:0000313" key="4">
    <source>
        <dbReference type="EMBL" id="NDJ18770.1"/>
    </source>
</evidence>
<gene>
    <name evidence="4" type="ORF">GS601_15980</name>
</gene>
<evidence type="ECO:0000256" key="1">
    <source>
        <dbReference type="SAM" id="Coils"/>
    </source>
</evidence>
<accession>A0A8J8CMK0</accession>
<keyword evidence="1" id="KW-0175">Coiled coil</keyword>
<organism evidence="4 5">
    <name type="scientific">Myxacorys almedinensis A</name>
    <dbReference type="NCBI Taxonomy" id="2690445"/>
    <lineage>
        <taxon>Bacteria</taxon>
        <taxon>Bacillati</taxon>
        <taxon>Cyanobacteriota</taxon>
        <taxon>Cyanophyceae</taxon>
        <taxon>Leptolyngbyales</taxon>
        <taxon>Leptolyngbyaceae</taxon>
        <taxon>Myxacorys</taxon>
        <taxon>Myxacorys almedinensis</taxon>
    </lineage>
</organism>
<feature type="compositionally biased region" description="Basic and acidic residues" evidence="2">
    <location>
        <begin position="33"/>
        <end position="57"/>
    </location>
</feature>
<feature type="chain" id="PRO_5035164345" evidence="3">
    <location>
        <begin position="22"/>
        <end position="231"/>
    </location>
</feature>
<feature type="region of interest" description="Disordered" evidence="2">
    <location>
        <begin position="23"/>
        <end position="57"/>
    </location>
</feature>
<dbReference type="PROSITE" id="PS51257">
    <property type="entry name" value="PROKAR_LIPOPROTEIN"/>
    <property type="match status" value="1"/>
</dbReference>
<name>A0A8J8CMK0_9CYAN</name>
<feature type="compositionally biased region" description="Polar residues" evidence="2">
    <location>
        <begin position="23"/>
        <end position="32"/>
    </location>
</feature>